<keyword evidence="6" id="KW-0812">Transmembrane</keyword>
<proteinExistence type="predicted"/>
<feature type="transmembrane region" description="Helical" evidence="6">
    <location>
        <begin position="1161"/>
        <end position="1183"/>
    </location>
</feature>
<name>A0A7J6VXG3_THATH</name>
<evidence type="ECO:0000313" key="9">
    <source>
        <dbReference type="Proteomes" id="UP000554482"/>
    </source>
</evidence>
<dbReference type="InterPro" id="IPR011009">
    <property type="entry name" value="Kinase-like_dom_sf"/>
</dbReference>
<comment type="subcellular location">
    <subcellularLocation>
        <location evidence="1">Endomembrane system</location>
    </subcellularLocation>
</comment>
<keyword evidence="4 6" id="KW-0472">Membrane</keyword>
<evidence type="ECO:0000256" key="4">
    <source>
        <dbReference type="ARBA" id="ARBA00023136"/>
    </source>
</evidence>
<reference evidence="8 9" key="1">
    <citation type="submission" date="2020-06" db="EMBL/GenBank/DDBJ databases">
        <title>Transcriptomic and genomic resources for Thalictrum thalictroides and T. hernandezii: Facilitating candidate gene discovery in an emerging model plant lineage.</title>
        <authorList>
            <person name="Arias T."/>
            <person name="Riano-Pachon D.M."/>
            <person name="Di Stilio V.S."/>
        </authorList>
    </citation>
    <scope>NUCLEOTIDE SEQUENCE [LARGE SCALE GENOMIC DNA]</scope>
    <source>
        <strain evidence="9">cv. WT478/WT964</strain>
        <tissue evidence="8">Leaves</tissue>
    </source>
</reference>
<sequence>MGSQGGWGLSKEFLDLVKSIGEARSKAEEDRIVLSEIEILRRRIIEPDIPKRKMKEYIIRLVYIEMLGHDASFGYIHAVKMTHDDSLLLKRTGYLAVTLFLNEDHDLIILIVNTIQKDLKSDNYLVVCAALTAVCKLINEETIPAVLPQVVELLGHQKEAVRKKAIMALHRFHQRSPSSVTHLISHFRKRLCDNDPGVMGATLCPLSDLISIDVNAYKDLLISFVSILKQVAERRLPKSYDYHQMPAPFIQIRLLKILALLGSGDKHASENMYTVLGDIFRKGDSSSNIGNAILYECICCVSSIYPSSKLLDAAAEVTSKFLKSESHNLKYMGIDALGRLIKINPDIAEGHQLAVIDCLEDPDDTLKRKTFELLYKMTKSSNVEVIVDRMIDYMISITDNHYKAEIASRCVELAEQFAPSNQWFIQTMNKVFEHAGDLVNIKVAHNLMRLIAEGFGEDDNGEDSQLRSSAVESYLRIIGEPKLPSAFLQVICWVLGEYGTADEKYSASYITGKLCDVAEAHSTDDIVKGYAVTAIMKICAFEIAAGRRVELLSECQSLIDELSASHSTDLQQRAYELQAVLGLDAQAVERIMPLDASCEDIEVDTNLSFLKGYVQTSLENGARPYIPEDERSGMLNIGSFRSEYQRESSTHALRFEAYELPKPSVRAESPVPHASSTDLVPVPEPTYVQEVQATSFPSVYDTGAMEPKLRLDSVQKKWGRPTYSSSTPSASNSSSQKPVNGVTQVDGGTTSSQSRDVPQSSRRSQVEIDPEKQKLAASLFGGSSSKSERRSSSTGQKTTRANSAAIKKSEVVTATITLAEHPLKKAAPLQSPPPDLLDFEEQPTSSTTSTVDPFQQLEELYEPNEVPSSVDHGGGRPSDLLTMFDAPTSGLTSSIANLSQTDMSETNLLSSFSNPTNINTQGGNMGTQSVPLKKGPNTRDALEKHALARQVGVTPSVCALNFTAYPYLPAGECLGFDEKLNDWDSFPTDRCCLNALNAFTQGLALRANSADTIFLNKDQWRGCDGPFSRQQSVSIHTCSFDDLYYGSGECSNLSLSIFRETYPKQYQFVLNNCSDFGPSFVDTCNKCIGAIREARDHILKQLTDNGKNKLKGICGVAVVIAAASQKIEDPQWVGDFYRCLPGSKKSEDSGYVKIKYALAKAILAILVAILAVLLVVVLIKYVAKNKLPKPIEGKEITAWSGLYRFSKSEIESAMNFSSRKVSLGAGSAGRVYKGILPSGQVVGIKHIYKSNTSDSFTREVEGLSRIRHPNLVCLFGCCVEDGEQYLVYEYCSNGNLAQHLLRRDSALTWATRVKILRDCANALRFLHCYPDGCIVHRDIKLTNILLTEKLEPKLSDFGLAKMLGMEESKVFTDVRGTIGYMDPEYMSNAKLTRASDIYSFGIVMLQLLSGRKVIELDLDARDQLTRKAKDVIMGKRPLTDFEDTRLNGDINVEDFESLLHVAVLCVAKSSKGRPTVDVVLQELDKVWKNTKASMKGKSENFSATPLSRSLEVTAV</sequence>
<feature type="domain" description="Protein kinase" evidence="7">
    <location>
        <begin position="1217"/>
        <end position="1487"/>
    </location>
</feature>
<dbReference type="Gene3D" id="1.10.510.10">
    <property type="entry name" value="Transferase(Phosphotransferase) domain 1"/>
    <property type="match status" value="1"/>
</dbReference>
<feature type="region of interest" description="Disordered" evidence="5">
    <location>
        <begin position="712"/>
        <end position="805"/>
    </location>
</feature>
<dbReference type="GO" id="GO:0006886">
    <property type="term" value="P:intracellular protein transport"/>
    <property type="evidence" value="ECO:0007669"/>
    <property type="project" value="InterPro"/>
</dbReference>
<dbReference type="Gene3D" id="1.25.10.10">
    <property type="entry name" value="Leucine-rich Repeat Variant"/>
    <property type="match status" value="1"/>
</dbReference>
<evidence type="ECO:0000256" key="5">
    <source>
        <dbReference type="SAM" id="MobiDB-lite"/>
    </source>
</evidence>
<feature type="compositionally biased region" description="Polar residues" evidence="5">
    <location>
        <begin position="842"/>
        <end position="851"/>
    </location>
</feature>
<dbReference type="OrthoDB" id="29308at2759"/>
<dbReference type="SUPFAM" id="SSF48371">
    <property type="entry name" value="ARM repeat"/>
    <property type="match status" value="1"/>
</dbReference>
<dbReference type="InterPro" id="IPR050840">
    <property type="entry name" value="Adaptor_Complx_Large_Subunit"/>
</dbReference>
<dbReference type="GO" id="GO:0004672">
    <property type="term" value="F:protein kinase activity"/>
    <property type="evidence" value="ECO:0007669"/>
    <property type="project" value="InterPro"/>
</dbReference>
<dbReference type="GO" id="GO:0012505">
    <property type="term" value="C:endomembrane system"/>
    <property type="evidence" value="ECO:0007669"/>
    <property type="project" value="UniProtKB-SubCell"/>
</dbReference>
<dbReference type="Pfam" id="PF01602">
    <property type="entry name" value="Adaptin_N"/>
    <property type="match status" value="1"/>
</dbReference>
<dbReference type="Pfam" id="PF19160">
    <property type="entry name" value="SPARK"/>
    <property type="match status" value="1"/>
</dbReference>
<dbReference type="GO" id="GO:0016192">
    <property type="term" value="P:vesicle-mediated transport"/>
    <property type="evidence" value="ECO:0007669"/>
    <property type="project" value="InterPro"/>
</dbReference>
<dbReference type="InterPro" id="IPR043891">
    <property type="entry name" value="SPARK"/>
</dbReference>
<evidence type="ECO:0000256" key="1">
    <source>
        <dbReference type="ARBA" id="ARBA00004308"/>
    </source>
</evidence>
<dbReference type="SMART" id="SM00220">
    <property type="entry name" value="S_TKc"/>
    <property type="match status" value="1"/>
</dbReference>
<feature type="compositionally biased region" description="Polar residues" evidence="5">
    <location>
        <begin position="736"/>
        <end position="763"/>
    </location>
</feature>
<evidence type="ECO:0000256" key="6">
    <source>
        <dbReference type="SAM" id="Phobius"/>
    </source>
</evidence>
<comment type="caution">
    <text evidence="8">The sequence shown here is derived from an EMBL/GenBank/DDBJ whole genome shotgun (WGS) entry which is preliminary data.</text>
</comment>
<dbReference type="PANTHER" id="PTHR22780">
    <property type="entry name" value="ADAPTIN, ALPHA/GAMMA/EPSILON"/>
    <property type="match status" value="1"/>
</dbReference>
<accession>A0A7J6VXG3</accession>
<evidence type="ECO:0000313" key="8">
    <source>
        <dbReference type="EMBL" id="KAF5189367.1"/>
    </source>
</evidence>
<keyword evidence="2" id="KW-0813">Transport</keyword>
<dbReference type="Pfam" id="PF00069">
    <property type="entry name" value="Pkinase"/>
    <property type="match status" value="1"/>
</dbReference>
<dbReference type="Gene3D" id="3.30.200.20">
    <property type="entry name" value="Phosphorylase Kinase, domain 1"/>
    <property type="match status" value="1"/>
</dbReference>
<dbReference type="InterPro" id="IPR000719">
    <property type="entry name" value="Prot_kinase_dom"/>
</dbReference>
<feature type="compositionally biased region" description="Low complexity" evidence="5">
    <location>
        <begin position="724"/>
        <end position="735"/>
    </location>
</feature>
<gene>
    <name evidence="8" type="ORF">FRX31_021043</name>
</gene>
<evidence type="ECO:0000256" key="2">
    <source>
        <dbReference type="ARBA" id="ARBA00022448"/>
    </source>
</evidence>
<dbReference type="GO" id="GO:0005524">
    <property type="term" value="F:ATP binding"/>
    <property type="evidence" value="ECO:0007669"/>
    <property type="project" value="InterPro"/>
</dbReference>
<dbReference type="GO" id="GO:0030117">
    <property type="term" value="C:membrane coat"/>
    <property type="evidence" value="ECO:0007669"/>
    <property type="project" value="InterPro"/>
</dbReference>
<dbReference type="SUPFAM" id="SSF56112">
    <property type="entry name" value="Protein kinase-like (PK-like)"/>
    <property type="match status" value="1"/>
</dbReference>
<dbReference type="EMBL" id="JABWDY010025558">
    <property type="protein sequence ID" value="KAF5189367.1"/>
    <property type="molecule type" value="Genomic_DNA"/>
</dbReference>
<keyword evidence="6" id="KW-1133">Transmembrane helix</keyword>
<dbReference type="Proteomes" id="UP000554482">
    <property type="component" value="Unassembled WGS sequence"/>
</dbReference>
<dbReference type="PROSITE" id="PS00108">
    <property type="entry name" value="PROTEIN_KINASE_ST"/>
    <property type="match status" value="1"/>
</dbReference>
<evidence type="ECO:0000256" key="3">
    <source>
        <dbReference type="ARBA" id="ARBA00022927"/>
    </source>
</evidence>
<dbReference type="InterPro" id="IPR016024">
    <property type="entry name" value="ARM-type_fold"/>
</dbReference>
<dbReference type="FunFam" id="1.10.510.10:FF:000530">
    <property type="entry name" value="probable receptor-like protein kinase At5g59700"/>
    <property type="match status" value="1"/>
</dbReference>
<evidence type="ECO:0000259" key="7">
    <source>
        <dbReference type="PROSITE" id="PS50011"/>
    </source>
</evidence>
<dbReference type="InterPro" id="IPR002553">
    <property type="entry name" value="Clathrin/coatomer_adapt-like_N"/>
</dbReference>
<feature type="compositionally biased region" description="Basic and acidic residues" evidence="5">
    <location>
        <begin position="764"/>
        <end position="774"/>
    </location>
</feature>
<dbReference type="InterPro" id="IPR008271">
    <property type="entry name" value="Ser/Thr_kinase_AS"/>
</dbReference>
<keyword evidence="9" id="KW-1185">Reference proteome</keyword>
<organism evidence="8 9">
    <name type="scientific">Thalictrum thalictroides</name>
    <name type="common">Rue-anemone</name>
    <name type="synonym">Anemone thalictroides</name>
    <dbReference type="NCBI Taxonomy" id="46969"/>
    <lineage>
        <taxon>Eukaryota</taxon>
        <taxon>Viridiplantae</taxon>
        <taxon>Streptophyta</taxon>
        <taxon>Embryophyta</taxon>
        <taxon>Tracheophyta</taxon>
        <taxon>Spermatophyta</taxon>
        <taxon>Magnoliopsida</taxon>
        <taxon>Ranunculales</taxon>
        <taxon>Ranunculaceae</taxon>
        <taxon>Thalictroideae</taxon>
        <taxon>Thalictrum</taxon>
    </lineage>
</organism>
<keyword evidence="3" id="KW-0653">Protein transport</keyword>
<feature type="region of interest" description="Disordered" evidence="5">
    <location>
        <begin position="823"/>
        <end position="851"/>
    </location>
</feature>
<dbReference type="PROSITE" id="PS50011">
    <property type="entry name" value="PROTEIN_KINASE_DOM"/>
    <property type="match status" value="1"/>
</dbReference>
<dbReference type="InterPro" id="IPR011989">
    <property type="entry name" value="ARM-like"/>
</dbReference>
<protein>
    <submittedName>
        <fullName evidence="8">Ap-4 complex subunit epsilon</fullName>
    </submittedName>
</protein>